<dbReference type="GO" id="GO:0019843">
    <property type="term" value="F:rRNA binding"/>
    <property type="evidence" value="ECO:0007669"/>
    <property type="project" value="UniProtKB-KW"/>
</dbReference>
<keyword evidence="4 8" id="KW-0689">Ribosomal protein</keyword>
<dbReference type="GO" id="GO:0015935">
    <property type="term" value="C:small ribosomal subunit"/>
    <property type="evidence" value="ECO:0007669"/>
    <property type="project" value="TreeGrafter"/>
</dbReference>
<dbReference type="SMART" id="SM00363">
    <property type="entry name" value="S4"/>
    <property type="match status" value="1"/>
</dbReference>
<reference evidence="8" key="1">
    <citation type="journal article" date="2018" name="Genome Biol. Evol.">
        <title>Recurrent loss, horizontal transfer, and the obscure origins of mitochondrial introns in diatoms (Bacillariophyta).</title>
        <authorList>
            <person name="Guillory W.X."/>
            <person name="Onyshchenko A."/>
            <person name="Ruck E.C."/>
            <person name="Parks M."/>
            <person name="Nakov T."/>
            <person name="Wickett N.J."/>
            <person name="Alverson A.J."/>
        </authorList>
    </citation>
    <scope>NUCLEOTIDE SEQUENCE</scope>
    <source>
        <strain evidence="8">UTEX FD354</strain>
    </source>
</reference>
<accession>A0A2U9GIU1</accession>
<dbReference type="SUPFAM" id="SSF55174">
    <property type="entry name" value="Alpha-L RNA-binding motif"/>
    <property type="match status" value="1"/>
</dbReference>
<dbReference type="PANTHER" id="PTHR11831">
    <property type="entry name" value="30S 40S RIBOSOMAL PROTEIN"/>
    <property type="match status" value="1"/>
</dbReference>
<keyword evidence="3 6" id="KW-0694">RNA-binding</keyword>
<dbReference type="AlphaFoldDB" id="A0A2U9GIU1"/>
<protein>
    <submittedName>
        <fullName evidence="8">Ribosomal protein S4</fullName>
    </submittedName>
</protein>
<dbReference type="Pfam" id="PF01479">
    <property type="entry name" value="S4"/>
    <property type="match status" value="1"/>
</dbReference>
<dbReference type="Gene3D" id="1.10.1050.10">
    <property type="entry name" value="Ribosomal Protein S4 Delta 41, Chain A, domain 1"/>
    <property type="match status" value="1"/>
</dbReference>
<dbReference type="PANTHER" id="PTHR11831:SF4">
    <property type="entry name" value="SMALL RIBOSOMAL SUBUNIT PROTEIN US4M"/>
    <property type="match status" value="1"/>
</dbReference>
<dbReference type="InterPro" id="IPR018079">
    <property type="entry name" value="Ribosomal_uS4_CS"/>
</dbReference>
<keyword evidence="2 6" id="KW-0699">rRNA-binding</keyword>
<evidence type="ECO:0000256" key="2">
    <source>
        <dbReference type="ARBA" id="ARBA00022730"/>
    </source>
</evidence>
<dbReference type="GO" id="GO:0042274">
    <property type="term" value="P:ribosomal small subunit biogenesis"/>
    <property type="evidence" value="ECO:0007669"/>
    <property type="project" value="TreeGrafter"/>
</dbReference>
<organism evidence="8">
    <name type="scientific">Eunotia naegelii</name>
    <dbReference type="NCBI Taxonomy" id="1458866"/>
    <lineage>
        <taxon>Eukaryota</taxon>
        <taxon>Sar</taxon>
        <taxon>Stramenopiles</taxon>
        <taxon>Ochrophyta</taxon>
        <taxon>Bacillariophyta</taxon>
        <taxon>Bacillariophyceae</taxon>
        <taxon>Eunotiophycidae</taxon>
        <taxon>Eunotiales</taxon>
        <taxon>Eunotiaceae</taxon>
        <taxon>Eunotia</taxon>
    </lineage>
</organism>
<dbReference type="InterPro" id="IPR022801">
    <property type="entry name" value="Ribosomal_uS4"/>
</dbReference>
<dbReference type="GeneID" id="36957379"/>
<evidence type="ECO:0000256" key="1">
    <source>
        <dbReference type="ARBA" id="ARBA00007465"/>
    </source>
</evidence>
<evidence type="ECO:0000256" key="3">
    <source>
        <dbReference type="ARBA" id="ARBA00022884"/>
    </source>
</evidence>
<dbReference type="InterPro" id="IPR036986">
    <property type="entry name" value="S4_RNA-bd_sf"/>
</dbReference>
<evidence type="ECO:0000256" key="6">
    <source>
        <dbReference type="PROSITE-ProRule" id="PRU00182"/>
    </source>
</evidence>
<geneLocation type="mitochondrion" evidence="8"/>
<dbReference type="GO" id="GO:0003735">
    <property type="term" value="F:structural constituent of ribosome"/>
    <property type="evidence" value="ECO:0007669"/>
    <property type="project" value="TreeGrafter"/>
</dbReference>
<sequence>MTQKQRYKPLYKKFNRLFENVQSRQKIFNFKKHKWTALINRLKKGNYFRKKNKVLNYNGNTIVPLVEYRKPPKFKKRYRYLMHAAKKINLYYGGLKEKYMRKFVKNIWRHKKKKSKNKILARTEFNFLDIMESRLESVLHRSFFTQSIKNARQLILHGHVFVNGQIIKHGSYILKENDIVEINSKFHEFIRFNIKKSKFGHIQQNSLITNYKTLQILYLNRSKLDTFANLFSFRINIKNVIRYYRYN</sequence>
<comment type="similarity">
    <text evidence="1">Belongs to the universal ribosomal protein uS4 family.</text>
</comment>
<dbReference type="Gene3D" id="3.10.290.10">
    <property type="entry name" value="RNA-binding S4 domain"/>
    <property type="match status" value="1"/>
</dbReference>
<keyword evidence="5" id="KW-0687">Ribonucleoprotein</keyword>
<evidence type="ECO:0000259" key="7">
    <source>
        <dbReference type="SMART" id="SM00363"/>
    </source>
</evidence>
<evidence type="ECO:0000256" key="5">
    <source>
        <dbReference type="ARBA" id="ARBA00023274"/>
    </source>
</evidence>
<name>A0A2U9GIU1_9STRA</name>
<dbReference type="RefSeq" id="YP_009495448.1">
    <property type="nucleotide sequence ID" value="NC_037987.1"/>
</dbReference>
<dbReference type="PROSITE" id="PS00632">
    <property type="entry name" value="RIBOSOMAL_S4"/>
    <property type="match status" value="1"/>
</dbReference>
<gene>
    <name evidence="8" type="primary">rps4</name>
</gene>
<feature type="domain" description="RNA-binding S4" evidence="7">
    <location>
        <begin position="133"/>
        <end position="195"/>
    </location>
</feature>
<dbReference type="PROSITE" id="PS50889">
    <property type="entry name" value="S4"/>
    <property type="match status" value="1"/>
</dbReference>
<evidence type="ECO:0000313" key="8">
    <source>
        <dbReference type="EMBL" id="AWQ64095.1"/>
    </source>
</evidence>
<dbReference type="InterPro" id="IPR002942">
    <property type="entry name" value="S4_RNA-bd"/>
</dbReference>
<dbReference type="CDD" id="cd00165">
    <property type="entry name" value="S4"/>
    <property type="match status" value="1"/>
</dbReference>
<dbReference type="EMBL" id="MG271846">
    <property type="protein sequence ID" value="AWQ64095.1"/>
    <property type="molecule type" value="Genomic_DNA"/>
</dbReference>
<evidence type="ECO:0000256" key="4">
    <source>
        <dbReference type="ARBA" id="ARBA00022980"/>
    </source>
</evidence>
<proteinExistence type="inferred from homology"/>
<keyword evidence="8" id="KW-0496">Mitochondrion</keyword>